<dbReference type="PANTHER" id="PTHR10642:SF26">
    <property type="entry name" value="RIBONUCLEASE H1"/>
    <property type="match status" value="1"/>
</dbReference>
<gene>
    <name evidence="12" type="ORF">BDW02DRAFT_39573</name>
</gene>
<organism evidence="12 13">
    <name type="scientific">Decorospora gaudefroyi</name>
    <dbReference type="NCBI Taxonomy" id="184978"/>
    <lineage>
        <taxon>Eukaryota</taxon>
        <taxon>Fungi</taxon>
        <taxon>Dikarya</taxon>
        <taxon>Ascomycota</taxon>
        <taxon>Pezizomycotina</taxon>
        <taxon>Dothideomycetes</taxon>
        <taxon>Pleosporomycetidae</taxon>
        <taxon>Pleosporales</taxon>
        <taxon>Pleosporineae</taxon>
        <taxon>Pleosporaceae</taxon>
        <taxon>Decorospora</taxon>
    </lineage>
</organism>
<evidence type="ECO:0000256" key="6">
    <source>
        <dbReference type="ARBA" id="ARBA00022723"/>
    </source>
</evidence>
<dbReference type="FunFam" id="3.40.970.10:FF:000001">
    <property type="entry name" value="Ribonuclease H1"/>
    <property type="match status" value="1"/>
</dbReference>
<dbReference type="InterPro" id="IPR009027">
    <property type="entry name" value="Ribosomal_bL9/RNase_H1_N"/>
</dbReference>
<dbReference type="GO" id="GO:0046872">
    <property type="term" value="F:metal ion binding"/>
    <property type="evidence" value="ECO:0007669"/>
    <property type="project" value="UniProtKB-KW"/>
</dbReference>
<dbReference type="SUPFAM" id="SSF55658">
    <property type="entry name" value="L9 N-domain-like"/>
    <property type="match status" value="1"/>
</dbReference>
<dbReference type="CDD" id="cd09280">
    <property type="entry name" value="RNase_HI_eukaryote_like"/>
    <property type="match status" value="1"/>
</dbReference>
<evidence type="ECO:0000256" key="9">
    <source>
        <dbReference type="ARBA" id="ARBA00022842"/>
    </source>
</evidence>
<reference evidence="12" key="1">
    <citation type="submission" date="2020-01" db="EMBL/GenBank/DDBJ databases">
        <authorList>
            <consortium name="DOE Joint Genome Institute"/>
            <person name="Haridas S."/>
            <person name="Albert R."/>
            <person name="Binder M."/>
            <person name="Bloem J."/>
            <person name="Labutti K."/>
            <person name="Salamov A."/>
            <person name="Andreopoulos B."/>
            <person name="Baker S.E."/>
            <person name="Barry K."/>
            <person name="Bills G."/>
            <person name="Bluhm B.H."/>
            <person name="Cannon C."/>
            <person name="Castanera R."/>
            <person name="Culley D.E."/>
            <person name="Daum C."/>
            <person name="Ezra D."/>
            <person name="Gonzalez J.B."/>
            <person name="Henrissat B."/>
            <person name="Kuo A."/>
            <person name="Liang C."/>
            <person name="Lipzen A."/>
            <person name="Lutzoni F."/>
            <person name="Magnuson J."/>
            <person name="Mondo S."/>
            <person name="Nolan M."/>
            <person name="Ohm R."/>
            <person name="Pangilinan J."/>
            <person name="Park H.-J."/>
            <person name="Ramirez L."/>
            <person name="Alfaro M."/>
            <person name="Sun H."/>
            <person name="Tritt A."/>
            <person name="Yoshinaga Y."/>
            <person name="Zwiers L.-H."/>
            <person name="Turgeon B.G."/>
            <person name="Goodwin S.B."/>
            <person name="Spatafora J.W."/>
            <person name="Crous P.W."/>
            <person name="Grigoriev I.V."/>
        </authorList>
    </citation>
    <scope>NUCLEOTIDE SEQUENCE</scope>
    <source>
        <strain evidence="12">P77</strain>
    </source>
</reference>
<dbReference type="Gene3D" id="3.30.420.10">
    <property type="entry name" value="Ribonuclease H-like superfamily/Ribonuclease H"/>
    <property type="match status" value="1"/>
</dbReference>
<dbReference type="InterPro" id="IPR011320">
    <property type="entry name" value="RNase_H1_N"/>
</dbReference>
<evidence type="ECO:0000256" key="5">
    <source>
        <dbReference type="ARBA" id="ARBA00022722"/>
    </source>
</evidence>
<dbReference type="Gene3D" id="3.40.970.10">
    <property type="entry name" value="Ribonuclease H1, N-terminal domain"/>
    <property type="match status" value="1"/>
</dbReference>
<dbReference type="GO" id="GO:0043137">
    <property type="term" value="P:DNA replication, removal of RNA primer"/>
    <property type="evidence" value="ECO:0007669"/>
    <property type="project" value="TreeGrafter"/>
</dbReference>
<evidence type="ECO:0000256" key="10">
    <source>
        <dbReference type="SAM" id="MobiDB-lite"/>
    </source>
</evidence>
<dbReference type="OrthoDB" id="407198at2759"/>
<dbReference type="EC" id="3.1.26.4" evidence="4"/>
<keyword evidence="9" id="KW-0460">Magnesium</keyword>
<evidence type="ECO:0000313" key="13">
    <source>
        <dbReference type="Proteomes" id="UP000800040"/>
    </source>
</evidence>
<dbReference type="InterPro" id="IPR002156">
    <property type="entry name" value="RNaseH_domain"/>
</dbReference>
<accession>A0A6A5K211</accession>
<dbReference type="SUPFAM" id="SSF53098">
    <property type="entry name" value="Ribonuclease H-like"/>
    <property type="match status" value="1"/>
</dbReference>
<proteinExistence type="inferred from homology"/>
<evidence type="ECO:0000256" key="8">
    <source>
        <dbReference type="ARBA" id="ARBA00022801"/>
    </source>
</evidence>
<keyword evidence="13" id="KW-1185">Reference proteome</keyword>
<feature type="compositionally biased region" description="Basic and acidic residues" evidence="10">
    <location>
        <begin position="85"/>
        <end position="95"/>
    </location>
</feature>
<keyword evidence="8" id="KW-0378">Hydrolase</keyword>
<dbReference type="Pfam" id="PF00075">
    <property type="entry name" value="RNase_H"/>
    <property type="match status" value="1"/>
</dbReference>
<dbReference type="GO" id="GO:0003676">
    <property type="term" value="F:nucleic acid binding"/>
    <property type="evidence" value="ECO:0007669"/>
    <property type="project" value="InterPro"/>
</dbReference>
<dbReference type="EMBL" id="ML975356">
    <property type="protein sequence ID" value="KAF1831705.1"/>
    <property type="molecule type" value="Genomic_DNA"/>
</dbReference>
<sequence length="449" mass="48664">MKGTSSFSAKPGKMKYYGVAVGHVPGVYTDWASVQAQIKACKGANQKAFSTREEAQAYVDGFRRGSSAPISLRGDLSETSSLATRKMDKNVESAPKRQKKETAPPAPATMNGDVKMEPGMGLLPLDAVDGFDTGIKLDPDTGRIRIKSEAELNATKRQPTGDFSGPIVVYTDGSSLGNGGIGAVGGVGVYFGPNDLSRNVSEPLRGERQTNQRAELVAVARALDHIPIDRSTLIVTDSNYSIKCLEEWCIRWEKNGWKNAAGKSVENRDLVEPILARIKERKLCKADTKFEWIKGHSNHPGNVGADLLAVGGSRASTEERRRGHPRDDSETLRTPTRSKSLPKSKSPQRTKLEPDVDEYGEDAFQNYYAGLVAEFAGNKVQQNPLQDMAQSSIAAEQGAGAPINHAKESTNLVTDLEPPPWDVDAAGRTNLVQERTEDTAKAATKVEQE</sequence>
<comment type="similarity">
    <text evidence="3">Belongs to the RNase H family.</text>
</comment>
<dbReference type="PANTHER" id="PTHR10642">
    <property type="entry name" value="RIBONUCLEASE H1"/>
    <property type="match status" value="1"/>
</dbReference>
<evidence type="ECO:0000256" key="1">
    <source>
        <dbReference type="ARBA" id="ARBA00000077"/>
    </source>
</evidence>
<dbReference type="Proteomes" id="UP000800040">
    <property type="component" value="Unassembled WGS sequence"/>
</dbReference>
<dbReference type="Pfam" id="PF01693">
    <property type="entry name" value="Cauli_VI"/>
    <property type="match status" value="1"/>
</dbReference>
<evidence type="ECO:0000313" key="12">
    <source>
        <dbReference type="EMBL" id="KAF1831705.1"/>
    </source>
</evidence>
<evidence type="ECO:0000256" key="4">
    <source>
        <dbReference type="ARBA" id="ARBA00012180"/>
    </source>
</evidence>
<dbReference type="InterPro" id="IPR036397">
    <property type="entry name" value="RNaseH_sf"/>
</dbReference>
<dbReference type="InterPro" id="IPR050092">
    <property type="entry name" value="RNase_H"/>
</dbReference>
<protein>
    <recommendedName>
        <fullName evidence="4">ribonuclease H</fullName>
        <ecNumber evidence="4">3.1.26.4</ecNumber>
    </recommendedName>
</protein>
<evidence type="ECO:0000259" key="11">
    <source>
        <dbReference type="PROSITE" id="PS50879"/>
    </source>
</evidence>
<keyword evidence="7" id="KW-0255">Endonuclease</keyword>
<feature type="region of interest" description="Disordered" evidence="10">
    <location>
        <begin position="313"/>
        <end position="356"/>
    </location>
</feature>
<evidence type="ECO:0000256" key="7">
    <source>
        <dbReference type="ARBA" id="ARBA00022759"/>
    </source>
</evidence>
<comment type="cofactor">
    <cofactor evidence="2">
        <name>Mg(2+)</name>
        <dbReference type="ChEBI" id="CHEBI:18420"/>
    </cofactor>
</comment>
<keyword evidence="5" id="KW-0540">Nuclease</keyword>
<dbReference type="GO" id="GO:0004523">
    <property type="term" value="F:RNA-DNA hybrid ribonuclease activity"/>
    <property type="evidence" value="ECO:0007669"/>
    <property type="project" value="UniProtKB-EC"/>
</dbReference>
<name>A0A6A5K211_9PLEO</name>
<dbReference type="InterPro" id="IPR037056">
    <property type="entry name" value="RNase_H1_N_sf"/>
</dbReference>
<dbReference type="InterPro" id="IPR012337">
    <property type="entry name" value="RNaseH-like_sf"/>
</dbReference>
<comment type="catalytic activity">
    <reaction evidence="1">
        <text>Endonucleolytic cleavage to 5'-phosphomonoester.</text>
        <dbReference type="EC" id="3.1.26.4"/>
    </reaction>
</comment>
<dbReference type="FunFam" id="3.30.420.10:FF:000090">
    <property type="entry name" value="Ribonuclease H"/>
    <property type="match status" value="1"/>
</dbReference>
<feature type="domain" description="RNase H type-1" evidence="11">
    <location>
        <begin position="163"/>
        <end position="314"/>
    </location>
</feature>
<feature type="compositionally biased region" description="Basic and acidic residues" evidence="10">
    <location>
        <begin position="316"/>
        <end position="331"/>
    </location>
</feature>
<feature type="region of interest" description="Disordered" evidence="10">
    <location>
        <begin position="69"/>
        <end position="113"/>
    </location>
</feature>
<keyword evidence="6" id="KW-0479">Metal-binding</keyword>
<evidence type="ECO:0000256" key="2">
    <source>
        <dbReference type="ARBA" id="ARBA00001946"/>
    </source>
</evidence>
<dbReference type="AlphaFoldDB" id="A0A6A5K211"/>
<evidence type="ECO:0000256" key="3">
    <source>
        <dbReference type="ARBA" id="ARBA00005300"/>
    </source>
</evidence>
<dbReference type="PROSITE" id="PS50879">
    <property type="entry name" value="RNASE_H_1"/>
    <property type="match status" value="1"/>
</dbReference>